<evidence type="ECO:0000256" key="5">
    <source>
        <dbReference type="ARBA" id="ARBA00011558"/>
    </source>
</evidence>
<comment type="subcellular location">
    <subcellularLocation>
        <location evidence="3">Membrane</location>
        <topology evidence="3">Multi-pass membrane protein</topology>
    </subcellularLocation>
</comment>
<keyword evidence="11" id="KW-0479">Metal-binding</keyword>
<keyword evidence="7" id="KW-0813">Transport</keyword>
<comment type="cofactor">
    <cofactor evidence="1">
        <name>heme</name>
        <dbReference type="ChEBI" id="CHEBI:30413"/>
    </cofactor>
</comment>
<evidence type="ECO:0000313" key="17">
    <source>
        <dbReference type="EMBL" id="QUS34852.1"/>
    </source>
</evidence>
<evidence type="ECO:0000256" key="7">
    <source>
        <dbReference type="ARBA" id="ARBA00022448"/>
    </source>
</evidence>
<dbReference type="GO" id="GO:0006099">
    <property type="term" value="P:tricarboxylic acid cycle"/>
    <property type="evidence" value="ECO:0007669"/>
    <property type="project" value="UniProtKB-UniPathway"/>
</dbReference>
<feature type="transmembrane region" description="Helical" evidence="16">
    <location>
        <begin position="31"/>
        <end position="52"/>
    </location>
</feature>
<gene>
    <name evidence="17" type="primary">sdhD</name>
    <name evidence="17" type="ORF">GR316_00350</name>
</gene>
<keyword evidence="8" id="KW-0816">Tricarboxylic acid cycle</keyword>
<accession>A0A8J8MR05</accession>
<feature type="transmembrane region" description="Helical" evidence="16">
    <location>
        <begin position="97"/>
        <end position="119"/>
    </location>
</feature>
<evidence type="ECO:0000256" key="3">
    <source>
        <dbReference type="ARBA" id="ARBA00004141"/>
    </source>
</evidence>
<reference evidence="17" key="1">
    <citation type="submission" date="2020-01" db="EMBL/GenBank/DDBJ databases">
        <authorList>
            <person name="Yang Y."/>
            <person name="Kwon Y.M."/>
        </authorList>
    </citation>
    <scope>NUCLEOTIDE SEQUENCE</scope>
    <source>
        <strain evidence="17">PG104</strain>
    </source>
</reference>
<comment type="function">
    <text evidence="2">Membrane-anchoring subunit of succinate dehydrogenase (SDH).</text>
</comment>
<dbReference type="GO" id="GO:0046872">
    <property type="term" value="F:metal ion binding"/>
    <property type="evidence" value="ECO:0007669"/>
    <property type="project" value="UniProtKB-KW"/>
</dbReference>
<dbReference type="InterPro" id="IPR034804">
    <property type="entry name" value="SQR/QFR_C/D"/>
</dbReference>
<dbReference type="Gene3D" id="1.20.1300.10">
    <property type="entry name" value="Fumarate reductase/succinate dehydrogenase, transmembrane subunit"/>
    <property type="match status" value="1"/>
</dbReference>
<organism evidence="17 18">
    <name type="scientific">Falsirhodobacter algicola</name>
    <dbReference type="NCBI Taxonomy" id="2692330"/>
    <lineage>
        <taxon>Bacteria</taxon>
        <taxon>Pseudomonadati</taxon>
        <taxon>Pseudomonadota</taxon>
        <taxon>Alphaproteobacteria</taxon>
        <taxon>Rhodobacterales</taxon>
        <taxon>Paracoccaceae</taxon>
        <taxon>Falsirhodobacter</taxon>
    </lineage>
</organism>
<dbReference type="UniPathway" id="UPA00223"/>
<name>A0A8J8MR05_9RHOB</name>
<feature type="transmembrane region" description="Helical" evidence="16">
    <location>
        <begin position="58"/>
        <end position="77"/>
    </location>
</feature>
<comment type="pathway">
    <text evidence="4">Carbohydrate metabolism; tricarboxylic acid cycle.</text>
</comment>
<keyword evidence="18" id="KW-1185">Reference proteome</keyword>
<proteinExistence type="predicted"/>
<dbReference type="GO" id="GO:0020037">
    <property type="term" value="F:heme binding"/>
    <property type="evidence" value="ECO:0007669"/>
    <property type="project" value="InterPro"/>
</dbReference>
<evidence type="ECO:0000256" key="14">
    <source>
        <dbReference type="ARBA" id="ARBA00023004"/>
    </source>
</evidence>
<keyword evidence="9" id="KW-0349">Heme</keyword>
<keyword evidence="15 16" id="KW-0472">Membrane</keyword>
<evidence type="ECO:0000256" key="16">
    <source>
        <dbReference type="SAM" id="Phobius"/>
    </source>
</evidence>
<evidence type="ECO:0000313" key="18">
    <source>
        <dbReference type="Proteomes" id="UP000679284"/>
    </source>
</evidence>
<sequence>MRYLTDYKRAKGHGSAHSGVHHYWNTQVSSAALVILVPLFIFTFGHALGMPYDDALAYYSRPFPVLIAALTMIVGLIHFKNGAQVMFEDYAKAKVRVALILLATAFSYVCIGLTLFALVKLAL</sequence>
<dbReference type="SUPFAM" id="SSF81343">
    <property type="entry name" value="Fumarate reductase respiratory complex transmembrane subunits"/>
    <property type="match status" value="1"/>
</dbReference>
<evidence type="ECO:0000256" key="13">
    <source>
        <dbReference type="ARBA" id="ARBA00022989"/>
    </source>
</evidence>
<evidence type="ECO:0000256" key="8">
    <source>
        <dbReference type="ARBA" id="ARBA00022532"/>
    </source>
</evidence>
<dbReference type="RefSeq" id="WP_211784102.1">
    <property type="nucleotide sequence ID" value="NZ_CP047289.1"/>
</dbReference>
<dbReference type="EMBL" id="CP047289">
    <property type="protein sequence ID" value="QUS34852.1"/>
    <property type="molecule type" value="Genomic_DNA"/>
</dbReference>
<dbReference type="Pfam" id="PF01127">
    <property type="entry name" value="Sdh_cyt"/>
    <property type="match status" value="1"/>
</dbReference>
<protein>
    <recommendedName>
        <fullName evidence="6">Succinate dehydrogenase hydrophobic membrane anchor subunit</fullName>
    </recommendedName>
</protein>
<dbReference type="InterPro" id="IPR014312">
    <property type="entry name" value="Succ_DH_anchor"/>
</dbReference>
<evidence type="ECO:0000256" key="1">
    <source>
        <dbReference type="ARBA" id="ARBA00001971"/>
    </source>
</evidence>
<evidence type="ECO:0000256" key="4">
    <source>
        <dbReference type="ARBA" id="ARBA00005163"/>
    </source>
</evidence>
<dbReference type="Proteomes" id="UP000679284">
    <property type="component" value="Chromosome"/>
</dbReference>
<evidence type="ECO:0000256" key="2">
    <source>
        <dbReference type="ARBA" id="ARBA00004050"/>
    </source>
</evidence>
<evidence type="ECO:0000256" key="6">
    <source>
        <dbReference type="ARBA" id="ARBA00019425"/>
    </source>
</evidence>
<keyword evidence="12" id="KW-0249">Electron transport</keyword>
<dbReference type="NCBIfam" id="TIGR02968">
    <property type="entry name" value="succ_dehyd_anc"/>
    <property type="match status" value="1"/>
</dbReference>
<keyword evidence="10 16" id="KW-0812">Transmembrane</keyword>
<keyword evidence="13 16" id="KW-1133">Transmembrane helix</keyword>
<dbReference type="InterPro" id="IPR000701">
    <property type="entry name" value="SuccDH_FuR_B_TM-su"/>
</dbReference>
<keyword evidence="14" id="KW-0408">Iron</keyword>
<dbReference type="AlphaFoldDB" id="A0A8J8MR05"/>
<evidence type="ECO:0000256" key="11">
    <source>
        <dbReference type="ARBA" id="ARBA00022723"/>
    </source>
</evidence>
<dbReference type="GO" id="GO:0016020">
    <property type="term" value="C:membrane"/>
    <property type="evidence" value="ECO:0007669"/>
    <property type="project" value="UniProtKB-SubCell"/>
</dbReference>
<comment type="subunit">
    <text evidence="5">Part of an enzyme complex containing four subunits: a flavoprotein, an iron-sulfur protein, plus two membrane-anchoring proteins, SdhC and SdhD.</text>
</comment>
<evidence type="ECO:0000256" key="15">
    <source>
        <dbReference type="ARBA" id="ARBA00023136"/>
    </source>
</evidence>
<dbReference type="CDD" id="cd03495">
    <property type="entry name" value="SQR_TypeC_SdhD_like"/>
    <property type="match status" value="1"/>
</dbReference>
<evidence type="ECO:0000256" key="12">
    <source>
        <dbReference type="ARBA" id="ARBA00022982"/>
    </source>
</evidence>
<dbReference type="KEGG" id="fap:GR316_00350"/>
<evidence type="ECO:0000256" key="10">
    <source>
        <dbReference type="ARBA" id="ARBA00022692"/>
    </source>
</evidence>
<evidence type="ECO:0000256" key="9">
    <source>
        <dbReference type="ARBA" id="ARBA00022617"/>
    </source>
</evidence>